<evidence type="ECO:0000256" key="3">
    <source>
        <dbReference type="ARBA" id="ARBA00022989"/>
    </source>
</evidence>
<feature type="region of interest" description="Disordered" evidence="5">
    <location>
        <begin position="22"/>
        <end position="49"/>
    </location>
</feature>
<dbReference type="InterPro" id="IPR039951">
    <property type="entry name" value="TMEM114/TMEM235"/>
</dbReference>
<dbReference type="EMBL" id="RWIC01000005">
    <property type="protein sequence ID" value="TKC53438.1"/>
    <property type="molecule type" value="Genomic_DNA"/>
</dbReference>
<feature type="compositionally biased region" description="Low complexity" evidence="5">
    <location>
        <begin position="80"/>
        <end position="89"/>
    </location>
</feature>
<keyword evidence="2" id="KW-0812">Transmembrane</keyword>
<dbReference type="GO" id="GO:0016324">
    <property type="term" value="C:apical plasma membrane"/>
    <property type="evidence" value="ECO:0007669"/>
    <property type="project" value="TreeGrafter"/>
</dbReference>
<feature type="region of interest" description="Disordered" evidence="5">
    <location>
        <begin position="70"/>
        <end position="96"/>
    </location>
</feature>
<dbReference type="AlphaFoldDB" id="A0A4U1FT70"/>
<reference evidence="7" key="1">
    <citation type="journal article" date="2019" name="IScience">
        <title>Narwhal Genome Reveals Long-Term Low Genetic Diversity despite Current Large Abundance Size.</title>
        <authorList>
            <person name="Westbury M.V."/>
            <person name="Petersen B."/>
            <person name="Garde E."/>
            <person name="Heide-Jorgensen M.P."/>
            <person name="Lorenzen E.D."/>
        </authorList>
    </citation>
    <scope>NUCLEOTIDE SEQUENCE [LARGE SCALE GENOMIC DNA]</scope>
</reference>
<dbReference type="Pfam" id="PF13903">
    <property type="entry name" value="Claudin_2"/>
    <property type="match status" value="1"/>
</dbReference>
<evidence type="ECO:0000313" key="7">
    <source>
        <dbReference type="Proteomes" id="UP000308365"/>
    </source>
</evidence>
<evidence type="ECO:0008006" key="8">
    <source>
        <dbReference type="Google" id="ProtNLM"/>
    </source>
</evidence>
<keyword evidence="3" id="KW-1133">Transmembrane helix</keyword>
<dbReference type="Gene3D" id="1.20.140.150">
    <property type="match status" value="1"/>
</dbReference>
<dbReference type="Proteomes" id="UP000308365">
    <property type="component" value="Unassembled WGS sequence"/>
</dbReference>
<evidence type="ECO:0000256" key="1">
    <source>
        <dbReference type="ARBA" id="ARBA00004141"/>
    </source>
</evidence>
<accession>A0A4U1FT70</accession>
<evidence type="ECO:0000313" key="6">
    <source>
        <dbReference type="EMBL" id="TKC53438.1"/>
    </source>
</evidence>
<dbReference type="InterPro" id="IPR004031">
    <property type="entry name" value="PMP22/EMP/MP20/Claudin"/>
</dbReference>
<comment type="caution">
    <text evidence="6">The sequence shown here is derived from an EMBL/GenBank/DDBJ whole genome shotgun (WGS) entry which is preliminary data.</text>
</comment>
<evidence type="ECO:0000256" key="5">
    <source>
        <dbReference type="SAM" id="MobiDB-lite"/>
    </source>
</evidence>
<dbReference type="PANTHER" id="PTHR20516">
    <property type="entry name" value="TRANSMEMBRANE PROTEIN 114/235 FAMILY MEMBER"/>
    <property type="match status" value="1"/>
</dbReference>
<gene>
    <name evidence="6" type="ORF">EI555_014893</name>
</gene>
<name>A0A4U1FT70_MONMO</name>
<protein>
    <recommendedName>
        <fullName evidence="8">Transmembrane protein 235</fullName>
    </recommendedName>
</protein>
<organism evidence="6 7">
    <name type="scientific">Monodon monoceros</name>
    <name type="common">Narwhal</name>
    <name type="synonym">Ceratodon monodon</name>
    <dbReference type="NCBI Taxonomy" id="40151"/>
    <lineage>
        <taxon>Eukaryota</taxon>
        <taxon>Metazoa</taxon>
        <taxon>Chordata</taxon>
        <taxon>Craniata</taxon>
        <taxon>Vertebrata</taxon>
        <taxon>Euteleostomi</taxon>
        <taxon>Mammalia</taxon>
        <taxon>Eutheria</taxon>
        <taxon>Laurasiatheria</taxon>
        <taxon>Artiodactyla</taxon>
        <taxon>Whippomorpha</taxon>
        <taxon>Cetacea</taxon>
        <taxon>Odontoceti</taxon>
        <taxon>Monodontidae</taxon>
        <taxon>Monodon</taxon>
    </lineage>
</organism>
<feature type="region of interest" description="Disordered" evidence="5">
    <location>
        <begin position="368"/>
        <end position="390"/>
    </location>
</feature>
<sequence>AHYPLREEGPWLAPSFRSRGWGRAVRKEGTETATARVTPTPTPPRAPSLSWLRGELGGLSRHHRQVGVPDELEGHGTQKSPGSARLPLGSPLPAPSAPSPALLTKFQNALSPHFWLSPPPKCQLPVLPLTLWLPLLPHTRLRSGRCTPDPQGPAGRAAQLCTAGAAVASDQYLLQVADAGNHSGHPPTRGSGASVKNSCIPLIDPFATESLDASTLVQHLICKAQNPLILDPQNCFQLDPLLPRGHCHILVLVVCGRIRGLLGSPAQSLPRLLFMGCRFLLGGALTLAGLSTYISYSHLAFAETARQDGPRHVQDICISFGWSVALAWGSCPLEALSGILLVTEARALSLSQQPGAPHSVRKVESQKEAAAKGRGPACGGRVPESGGKATPVLRRGQFEREAGLCPRPGAAAPSEGPALQDPILVCRSLGNVCDCQGRVGP</sequence>
<feature type="non-terminal residue" evidence="6">
    <location>
        <position position="1"/>
    </location>
</feature>
<dbReference type="PANTHER" id="PTHR20516:SF1">
    <property type="entry name" value="TRANSMEMBRANE PROTEIN 235"/>
    <property type="match status" value="1"/>
</dbReference>
<comment type="subcellular location">
    <subcellularLocation>
        <location evidence="1">Membrane</location>
        <topology evidence="1">Multi-pass membrane protein</topology>
    </subcellularLocation>
</comment>
<keyword evidence="4" id="KW-0472">Membrane</keyword>
<evidence type="ECO:0000256" key="4">
    <source>
        <dbReference type="ARBA" id="ARBA00023136"/>
    </source>
</evidence>
<evidence type="ECO:0000256" key="2">
    <source>
        <dbReference type="ARBA" id="ARBA00022692"/>
    </source>
</evidence>
<proteinExistence type="predicted"/>